<organism evidence="1 2">
    <name type="scientific">Pseudoalteromonas piscicida</name>
    <dbReference type="NCBI Taxonomy" id="43662"/>
    <lineage>
        <taxon>Bacteria</taxon>
        <taxon>Pseudomonadati</taxon>
        <taxon>Pseudomonadota</taxon>
        <taxon>Gammaproteobacteria</taxon>
        <taxon>Alteromonadales</taxon>
        <taxon>Pseudoalteromonadaceae</taxon>
        <taxon>Pseudoalteromonas</taxon>
    </lineage>
</organism>
<dbReference type="AlphaFoldDB" id="A0A2A5JL86"/>
<dbReference type="OrthoDB" id="9776898at2"/>
<protein>
    <submittedName>
        <fullName evidence="1">GNAT family N-acetyltransferase</fullName>
    </submittedName>
</protein>
<dbReference type="PANTHER" id="PTHR47017">
    <property type="entry name" value="ACYL-COA"/>
    <property type="match status" value="1"/>
</dbReference>
<dbReference type="PANTHER" id="PTHR47017:SF1">
    <property type="entry name" value="ACYL-COA"/>
    <property type="match status" value="1"/>
</dbReference>
<dbReference type="EMBL" id="NKHF01000098">
    <property type="protein sequence ID" value="PCK30109.1"/>
    <property type="molecule type" value="Genomic_DNA"/>
</dbReference>
<reference evidence="2" key="1">
    <citation type="journal article" date="2019" name="Genome Announc.">
        <title>Draft Genome Sequence of Pseudoalteromonas piscicida Strain 36Y ROTHPW, an Hypersaline Seawater Isolate from the South Coast of Sonora, Mexico.</title>
        <authorList>
            <person name="Sanchez-Diaz R."/>
            <person name="Molina-Garza Z.J."/>
            <person name="Cruz-Suarez L.E."/>
            <person name="Selvin J."/>
            <person name="Kiran G.S."/>
            <person name="Ibarra-Gamez J.C."/>
            <person name="Gomez-Gil B."/>
            <person name="Galaviz-Silva L."/>
        </authorList>
    </citation>
    <scope>NUCLEOTIDE SEQUENCE [LARGE SCALE GENOMIC DNA]</scope>
    <source>
        <strain evidence="2">36Y_RITHPW</strain>
    </source>
</reference>
<dbReference type="GO" id="GO:0016740">
    <property type="term" value="F:transferase activity"/>
    <property type="evidence" value="ECO:0007669"/>
    <property type="project" value="UniProtKB-KW"/>
</dbReference>
<name>A0A2A5JL86_PSEO7</name>
<gene>
    <name evidence="1" type="ORF">CEX98_19555</name>
</gene>
<dbReference type="Gene3D" id="3.40.630.30">
    <property type="match status" value="1"/>
</dbReference>
<dbReference type="Pfam" id="PF04339">
    <property type="entry name" value="FemAB_like"/>
    <property type="match status" value="1"/>
</dbReference>
<dbReference type="InterPro" id="IPR007434">
    <property type="entry name" value="FemAB-like"/>
</dbReference>
<comment type="caution">
    <text evidence="1">The sequence shown here is derived from an EMBL/GenBank/DDBJ whole genome shotgun (WGS) entry which is preliminary data.</text>
</comment>
<dbReference type="Proteomes" id="UP000228621">
    <property type="component" value="Unassembled WGS sequence"/>
</dbReference>
<accession>A0A2A5JL86</accession>
<evidence type="ECO:0000313" key="1">
    <source>
        <dbReference type="EMBL" id="PCK30109.1"/>
    </source>
</evidence>
<dbReference type="InterPro" id="IPR016181">
    <property type="entry name" value="Acyl_CoA_acyltransferase"/>
</dbReference>
<evidence type="ECO:0000313" key="2">
    <source>
        <dbReference type="Proteomes" id="UP000228621"/>
    </source>
</evidence>
<keyword evidence="2" id="KW-1185">Reference proteome</keyword>
<proteinExistence type="predicted"/>
<keyword evidence="1" id="KW-0808">Transferase</keyword>
<dbReference type="SUPFAM" id="SSF55729">
    <property type="entry name" value="Acyl-CoA N-acyltransferases (Nat)"/>
    <property type="match status" value="1"/>
</dbReference>
<dbReference type="RefSeq" id="WP_099643693.1">
    <property type="nucleotide sequence ID" value="NZ_NKHF01000098.1"/>
</dbReference>
<sequence>MTEYTHQFINSITAINEKQWHSIAPAHVFTSYAWLAALELSGCTTKETGWAPHHLVIAAQGDPVAIIPGYVKSHSYGEYVFDWAFAEAYERHGLDYYPKWLCGVPFTPTQGPRILTKAVSNGLLQYIEATITDLAQHGISGVHINFCTEAESEYLAQSQLVQRRNVQFHWHNKGYTQFDDFLATLTSRKRKMILKERQAVNRQAFEIKWINGSEISAAQLDAFFLCYRLTYLKRSRHQGYLSHAFFQQVVTTMPHALRLCCAYVDDEVIATSLYLVDGDTLYGRYWGAIDDSYDFLHFELCYYQGIEYAIANQLAVFDAGAQGEHKLVRGFEPVWRQSYHRLFHPDFQRALEDFTQREGDALEHYFAECNTKLPFKHQ</sequence>